<feature type="domain" description="Peptidase S8/S53" evidence="6">
    <location>
        <begin position="198"/>
        <end position="532"/>
    </location>
</feature>
<dbReference type="GO" id="GO:0006508">
    <property type="term" value="P:proteolysis"/>
    <property type="evidence" value="ECO:0007669"/>
    <property type="project" value="UniProtKB-KW"/>
</dbReference>
<keyword evidence="8" id="KW-1185">Reference proteome</keyword>
<dbReference type="RefSeq" id="WP_186739825.1">
    <property type="nucleotide sequence ID" value="NZ_VFIA01000033.1"/>
</dbReference>
<dbReference type="EMBL" id="VFIA01000033">
    <property type="protein sequence ID" value="MBC3793924.1"/>
    <property type="molecule type" value="Genomic_DNA"/>
</dbReference>
<dbReference type="PANTHER" id="PTHR43806">
    <property type="entry name" value="PEPTIDASE S8"/>
    <property type="match status" value="1"/>
</dbReference>
<evidence type="ECO:0000256" key="2">
    <source>
        <dbReference type="ARBA" id="ARBA00022670"/>
    </source>
</evidence>
<feature type="active site" description="Charge relay system" evidence="5">
    <location>
        <position position="204"/>
    </location>
</feature>
<dbReference type="InterPro" id="IPR050131">
    <property type="entry name" value="Peptidase_S8_subtilisin-like"/>
</dbReference>
<dbReference type="GO" id="GO:0008233">
    <property type="term" value="F:peptidase activity"/>
    <property type="evidence" value="ECO:0007669"/>
    <property type="project" value="UniProtKB-KW"/>
</dbReference>
<name>A0ABR6WCB6_9BACT</name>
<dbReference type="InterPro" id="IPR036852">
    <property type="entry name" value="Peptidase_S8/S53_dom_sf"/>
</dbReference>
<dbReference type="Gene3D" id="3.40.50.200">
    <property type="entry name" value="Peptidase S8/S53 domain"/>
    <property type="match status" value="1"/>
</dbReference>
<evidence type="ECO:0000259" key="6">
    <source>
        <dbReference type="Pfam" id="PF00082"/>
    </source>
</evidence>
<comment type="similarity">
    <text evidence="1 5">Belongs to the peptidase S8 family.</text>
</comment>
<gene>
    <name evidence="7" type="ORF">FH603_4450</name>
</gene>
<keyword evidence="4 5" id="KW-0720">Serine protease</keyword>
<dbReference type="InterPro" id="IPR000209">
    <property type="entry name" value="Peptidase_S8/S53_dom"/>
</dbReference>
<sequence>MEFRNHEIVESGEIRVGQSENDTDKLHQRTISPVRDQQLDCEQREVARLQRRGVIPPVISINGRLLVKKQKIAILSKREIDLIGRDKTIFTIKKRKVSVRVVRVSDCPNPEGEYGKISYTALLEFDELNPSVIARNAFSGATFASIDQSNNFVLSGTLPGSKPSPPVQDDLISATAANSDFQPVDEKDISHYPESATCVVAVIDSGVKFDFANRPSQNQYQYTDRSGVTGPLQLVRGKSICGSESAGIGYCGITAYLDVPNTAGQPVPPLLDALKTLTRPQIAGSAFDDHRMNHTLESPAGLRSDSISGRHGTYITAIINQESDRQVSVLPVKAFNCGGYSTLFDLLSCLNYVLEQKRNGLPVYVMNASWVGSLDDEGQALLTRKFRALEKAGIIVVAAAGNQGKDLNSNNLYPARYSSVFTNVITVTSVEPAARTTGLGTKQEAINELVPEDDTSLMAHLNLDRPRVQYRLRGFKAVGNYSQTFVSIGVYGRCWSGFKSPFKDEPGIRGTSYAAAYVSGQIASYLHRNNIVPTAEGMVDLKQKLFEELTCFEKSLERTVQEGRLLIVNS</sequence>
<evidence type="ECO:0000256" key="3">
    <source>
        <dbReference type="ARBA" id="ARBA00022801"/>
    </source>
</evidence>
<evidence type="ECO:0000313" key="8">
    <source>
        <dbReference type="Proteomes" id="UP000700732"/>
    </source>
</evidence>
<evidence type="ECO:0000256" key="4">
    <source>
        <dbReference type="ARBA" id="ARBA00022825"/>
    </source>
</evidence>
<feature type="active site" description="Charge relay system" evidence="5">
    <location>
        <position position="512"/>
    </location>
</feature>
<keyword evidence="2 5" id="KW-0645">Protease</keyword>
<dbReference type="PROSITE" id="PS51892">
    <property type="entry name" value="SUBTILASE"/>
    <property type="match status" value="1"/>
</dbReference>
<proteinExistence type="inferred from homology"/>
<evidence type="ECO:0000313" key="7">
    <source>
        <dbReference type="EMBL" id="MBC3793924.1"/>
    </source>
</evidence>
<evidence type="ECO:0000256" key="1">
    <source>
        <dbReference type="ARBA" id="ARBA00011073"/>
    </source>
</evidence>
<reference evidence="7 8" key="1">
    <citation type="submission" date="2019-06" db="EMBL/GenBank/DDBJ databases">
        <title>Spirosoma utsteinense sp. nov. isolated from Antarctic ice-free soils.</title>
        <authorList>
            <person name="Tahon G."/>
        </authorList>
    </citation>
    <scope>NUCLEOTIDE SEQUENCE [LARGE SCALE GENOMIC DNA]</scope>
    <source>
        <strain evidence="7 8">LMG 31447</strain>
    </source>
</reference>
<evidence type="ECO:0000256" key="5">
    <source>
        <dbReference type="PROSITE-ProRule" id="PRU01240"/>
    </source>
</evidence>
<comment type="caution">
    <text evidence="7">The sequence shown here is derived from an EMBL/GenBank/DDBJ whole genome shotgun (WGS) entry which is preliminary data.</text>
</comment>
<organism evidence="7 8">
    <name type="scientific">Spirosoma utsteinense</name>
    <dbReference type="NCBI Taxonomy" id="2585773"/>
    <lineage>
        <taxon>Bacteria</taxon>
        <taxon>Pseudomonadati</taxon>
        <taxon>Bacteroidota</taxon>
        <taxon>Cytophagia</taxon>
        <taxon>Cytophagales</taxon>
        <taxon>Cytophagaceae</taxon>
        <taxon>Spirosoma</taxon>
    </lineage>
</organism>
<feature type="active site" description="Charge relay system" evidence="5">
    <location>
        <position position="311"/>
    </location>
</feature>
<dbReference type="PANTHER" id="PTHR43806:SF11">
    <property type="entry name" value="CEREVISIN-RELATED"/>
    <property type="match status" value="1"/>
</dbReference>
<keyword evidence="3 5" id="KW-0378">Hydrolase</keyword>
<dbReference type="Proteomes" id="UP000700732">
    <property type="component" value="Unassembled WGS sequence"/>
</dbReference>
<accession>A0ABR6WCB6</accession>
<protein>
    <submittedName>
        <fullName evidence="7">Subtilisin family serine protease</fullName>
    </submittedName>
</protein>
<dbReference type="CDD" id="cd00306">
    <property type="entry name" value="Peptidases_S8_S53"/>
    <property type="match status" value="1"/>
</dbReference>
<dbReference type="Pfam" id="PF00082">
    <property type="entry name" value="Peptidase_S8"/>
    <property type="match status" value="1"/>
</dbReference>
<dbReference type="SUPFAM" id="SSF52743">
    <property type="entry name" value="Subtilisin-like"/>
    <property type="match status" value="1"/>
</dbReference>